<keyword evidence="12" id="KW-0732">Signal</keyword>
<evidence type="ECO:0000256" key="6">
    <source>
        <dbReference type="ARBA" id="ARBA00023004"/>
    </source>
</evidence>
<proteinExistence type="inferred from homology"/>
<dbReference type="Proteomes" id="UP000192934">
    <property type="component" value="Chromosome I"/>
</dbReference>
<dbReference type="GO" id="GO:0009279">
    <property type="term" value="C:cell outer membrane"/>
    <property type="evidence" value="ECO:0007669"/>
    <property type="project" value="UniProtKB-SubCell"/>
</dbReference>
<dbReference type="GO" id="GO:0006826">
    <property type="term" value="P:iron ion transport"/>
    <property type="evidence" value="ECO:0007669"/>
    <property type="project" value="UniProtKB-KW"/>
</dbReference>
<keyword evidence="8 10" id="KW-0472">Membrane</keyword>
<evidence type="ECO:0000313" key="14">
    <source>
        <dbReference type="EMBL" id="SMF60979.1"/>
    </source>
</evidence>
<gene>
    <name evidence="14" type="ORF">SAMN06295910_0089</name>
</gene>
<dbReference type="SMART" id="SM00965">
    <property type="entry name" value="STN"/>
    <property type="match status" value="1"/>
</dbReference>
<sequence length="856" mass="90733">MPMTKTFLLRASAALAFVAAAPGGAASGAQPDAAPLEYALGAQPLGAALRAIGSQAGVTIIAPDELVAGRKAQTVRGRLTPLEAVRAALGGSGLEARLAGDAIAIVEMAGASDGDPIVVTGTNIRGGAPTSPIVTVTREEIERSGATSTEQLMRQVPQNFGGGVNQENFNGPGIVDITSHGAGVNLRGLGQRATLVLVNGRRLAPSGTGSFVDISLVPVSAIERVEILTDGASAIYGSDAVGGVVNFILKSRFTGVETLAQIGTTTQGGGNQLLLGANAGTDWSGGRALLSYEYRDDGEIRAGDRDFPIGQNEDLFLFPKERRHSVYGVVAQDLSDAISLEVTGTHSDRRTDRDYYTGGGLIVTNVQARSRATGLAGTMTADLGGDWRLRAEGNYFVNATRQRQDESAGQGLVNIFDTRNAMLEFAAKLDGSLLELPAGPLRVALGAQHRREEYRDYFETQVNAPTIRTGDRVIRALFGELNIPLVSAANRMPLVERLVVTAAGRLEDYDSYKATFDPKVGILWSPLEGLAFRSSYDTSFRAPLLPETTGYYNAFLYPSGLLFINPAEAPPGVSMALVGSNPAIQPERSRSWTIGGDFRPPAVPGLELTANYYAIRFTNRIAIPVQSVVVIGDPAYEPVVTRSPAEALVRDLLAGAGQVLDFSGPNFTPGGATADQVIAIVDARFNNTAVSKTRGFDVGLRYGFALGTGRMSVDLNASHILSFKDQLTAAAPAVETVDTPYRPLDWRLRGGLTWEGGPWTASAIVNYSGAYNDNRRAERVPVSSYATVDLFLGYSAGTGDPEWLRGTRLGLSVLNAFDRDPPFLAPDPGSVRGIGYDPVNASARGRSVSLQVRRTW</sequence>
<evidence type="ECO:0000256" key="12">
    <source>
        <dbReference type="SAM" id="SignalP"/>
    </source>
</evidence>
<dbReference type="InterPro" id="IPR000531">
    <property type="entry name" value="Beta-barrel_TonB"/>
</dbReference>
<feature type="chain" id="PRO_5012349455" evidence="12">
    <location>
        <begin position="26"/>
        <end position="856"/>
    </location>
</feature>
<dbReference type="SUPFAM" id="SSF56935">
    <property type="entry name" value="Porins"/>
    <property type="match status" value="1"/>
</dbReference>
<keyword evidence="15" id="KW-1185">Reference proteome</keyword>
<organism evidence="14 15">
    <name type="scientific">Allosphingosinicella indica</name>
    <dbReference type="NCBI Taxonomy" id="941907"/>
    <lineage>
        <taxon>Bacteria</taxon>
        <taxon>Pseudomonadati</taxon>
        <taxon>Pseudomonadota</taxon>
        <taxon>Alphaproteobacteria</taxon>
        <taxon>Sphingomonadales</taxon>
        <taxon>Sphingomonadaceae</taxon>
        <taxon>Allosphingosinicella</taxon>
    </lineage>
</organism>
<dbReference type="InterPro" id="IPR012910">
    <property type="entry name" value="Plug_dom"/>
</dbReference>
<evidence type="ECO:0000256" key="5">
    <source>
        <dbReference type="ARBA" id="ARBA00022692"/>
    </source>
</evidence>
<dbReference type="Gene3D" id="2.40.170.20">
    <property type="entry name" value="TonB-dependent receptor, beta-barrel domain"/>
    <property type="match status" value="1"/>
</dbReference>
<evidence type="ECO:0000256" key="3">
    <source>
        <dbReference type="ARBA" id="ARBA00022452"/>
    </source>
</evidence>
<keyword evidence="2 10" id="KW-0813">Transport</keyword>
<dbReference type="PANTHER" id="PTHR47234:SF3">
    <property type="entry name" value="SECRETIN_TONB SHORT N-TERMINAL DOMAIN-CONTAINING PROTEIN"/>
    <property type="match status" value="1"/>
</dbReference>
<evidence type="ECO:0000256" key="7">
    <source>
        <dbReference type="ARBA" id="ARBA00023077"/>
    </source>
</evidence>
<keyword evidence="6" id="KW-0408">Iron</keyword>
<evidence type="ECO:0000259" key="13">
    <source>
        <dbReference type="SMART" id="SM00965"/>
    </source>
</evidence>
<dbReference type="PROSITE" id="PS52016">
    <property type="entry name" value="TONB_DEPENDENT_REC_3"/>
    <property type="match status" value="1"/>
</dbReference>
<dbReference type="InterPro" id="IPR036942">
    <property type="entry name" value="Beta-barrel_TonB_sf"/>
</dbReference>
<dbReference type="InterPro" id="IPR037066">
    <property type="entry name" value="Plug_dom_sf"/>
</dbReference>
<dbReference type="Pfam" id="PF07715">
    <property type="entry name" value="Plug"/>
    <property type="match status" value="1"/>
</dbReference>
<protein>
    <submittedName>
        <fullName evidence="14">TonB-dependent Receptor Plug Domain</fullName>
    </submittedName>
</protein>
<evidence type="ECO:0000313" key="15">
    <source>
        <dbReference type="Proteomes" id="UP000192934"/>
    </source>
</evidence>
<evidence type="ECO:0000256" key="1">
    <source>
        <dbReference type="ARBA" id="ARBA00004571"/>
    </source>
</evidence>
<name>A0A1X7FYB1_9SPHN</name>
<feature type="domain" description="Secretin/TonB short N-terminal" evidence="13">
    <location>
        <begin position="58"/>
        <end position="108"/>
    </location>
</feature>
<dbReference type="STRING" id="941907.SAMN06295910_0089"/>
<dbReference type="EMBL" id="LT840185">
    <property type="protein sequence ID" value="SMF60979.1"/>
    <property type="molecule type" value="Genomic_DNA"/>
</dbReference>
<comment type="similarity">
    <text evidence="10 11">Belongs to the TonB-dependent receptor family.</text>
</comment>
<dbReference type="Pfam" id="PF00593">
    <property type="entry name" value="TonB_dep_Rec_b-barrel"/>
    <property type="match status" value="1"/>
</dbReference>
<feature type="signal peptide" evidence="12">
    <location>
        <begin position="1"/>
        <end position="25"/>
    </location>
</feature>
<keyword evidence="7 11" id="KW-0798">TonB box</keyword>
<keyword evidence="3 10" id="KW-1134">Transmembrane beta strand</keyword>
<dbReference type="InterPro" id="IPR039426">
    <property type="entry name" value="TonB-dep_rcpt-like"/>
</dbReference>
<comment type="subcellular location">
    <subcellularLocation>
        <location evidence="1 10">Cell outer membrane</location>
        <topology evidence="1 10">Multi-pass membrane protein</topology>
    </subcellularLocation>
</comment>
<dbReference type="Gene3D" id="3.55.50.30">
    <property type="match status" value="1"/>
</dbReference>
<accession>A0A1X7FYB1</accession>
<keyword evidence="4" id="KW-0410">Iron transport</keyword>
<keyword evidence="4" id="KW-0406">Ion transport</keyword>
<keyword evidence="5 10" id="KW-0812">Transmembrane</keyword>
<evidence type="ECO:0000256" key="8">
    <source>
        <dbReference type="ARBA" id="ARBA00023136"/>
    </source>
</evidence>
<dbReference type="PANTHER" id="PTHR47234">
    <property type="match status" value="1"/>
</dbReference>
<reference evidence="15" key="1">
    <citation type="submission" date="2017-04" db="EMBL/GenBank/DDBJ databases">
        <authorList>
            <person name="Varghese N."/>
            <person name="Submissions S."/>
        </authorList>
    </citation>
    <scope>NUCLEOTIDE SEQUENCE [LARGE SCALE GENOMIC DNA]</scope>
    <source>
        <strain evidence="15">Dd16</strain>
    </source>
</reference>
<dbReference type="OrthoDB" id="7051241at2"/>
<keyword evidence="9 10" id="KW-0998">Cell outer membrane</keyword>
<evidence type="ECO:0000256" key="10">
    <source>
        <dbReference type="PROSITE-ProRule" id="PRU01360"/>
    </source>
</evidence>
<evidence type="ECO:0000256" key="2">
    <source>
        <dbReference type="ARBA" id="ARBA00022448"/>
    </source>
</evidence>
<evidence type="ECO:0000256" key="9">
    <source>
        <dbReference type="ARBA" id="ARBA00023237"/>
    </source>
</evidence>
<dbReference type="InterPro" id="IPR011662">
    <property type="entry name" value="Secretin/TonB_short_N"/>
</dbReference>
<evidence type="ECO:0000256" key="11">
    <source>
        <dbReference type="RuleBase" id="RU003357"/>
    </source>
</evidence>
<evidence type="ECO:0000256" key="4">
    <source>
        <dbReference type="ARBA" id="ARBA00022496"/>
    </source>
</evidence>
<dbReference type="AlphaFoldDB" id="A0A1X7FYB1"/>
<keyword evidence="14" id="KW-0675">Receptor</keyword>
<dbReference type="Gene3D" id="2.170.130.10">
    <property type="entry name" value="TonB-dependent receptor, plug domain"/>
    <property type="match status" value="1"/>
</dbReference>
<dbReference type="CDD" id="cd01347">
    <property type="entry name" value="ligand_gated_channel"/>
    <property type="match status" value="1"/>
</dbReference>